<dbReference type="EMBL" id="BMCI01000002">
    <property type="protein sequence ID" value="GGC49889.1"/>
    <property type="molecule type" value="Genomic_DNA"/>
</dbReference>
<accession>A0A830E4J8</accession>
<proteinExistence type="predicted"/>
<evidence type="ECO:0000313" key="1">
    <source>
        <dbReference type="EMBL" id="GGC49889.1"/>
    </source>
</evidence>
<reference evidence="1" key="1">
    <citation type="journal article" date="2014" name="Int. J. Syst. Evol. Microbiol.">
        <title>Complete genome sequence of Corynebacterium casei LMG S-19264T (=DSM 44701T), isolated from a smear-ripened cheese.</title>
        <authorList>
            <consortium name="US DOE Joint Genome Institute (JGI-PGF)"/>
            <person name="Walter F."/>
            <person name="Albersmeier A."/>
            <person name="Kalinowski J."/>
            <person name="Ruckert C."/>
        </authorList>
    </citation>
    <scope>NUCLEOTIDE SEQUENCE</scope>
    <source>
        <strain evidence="1">CCM 7217</strain>
    </source>
</reference>
<comment type="caution">
    <text evidence="1">The sequence shown here is derived from an EMBL/GenBank/DDBJ whole genome shotgun (WGS) entry which is preliminary data.</text>
</comment>
<name>A0A830E4J8_9EURY</name>
<sequence>MVDWSRGEPVPSLRERVIQVLEENEGAIWTPAEMRGELFPELEFPTGSSIDVEYIMHAQIINQKTALITSVMESLVEEGILDKRRFRVDTIAEITRNEAEYEQVAEKMGDEAVFDDRIYYRLNEGALD</sequence>
<dbReference type="RefSeq" id="WP_188423319.1">
    <property type="nucleotide sequence ID" value="NZ_BMCI01000002.1"/>
</dbReference>
<dbReference type="AlphaFoldDB" id="A0A830E4J8"/>
<protein>
    <submittedName>
        <fullName evidence="1">Uncharacterized protein</fullName>
    </submittedName>
</protein>
<gene>
    <name evidence="1" type="ORF">GCM10007209_09440</name>
</gene>
<organism evidence="1 2">
    <name type="scientific">Haloferax sulfurifontis</name>
    <dbReference type="NCBI Taxonomy" id="255616"/>
    <lineage>
        <taxon>Archaea</taxon>
        <taxon>Methanobacteriati</taxon>
        <taxon>Methanobacteriota</taxon>
        <taxon>Stenosarchaea group</taxon>
        <taxon>Halobacteria</taxon>
        <taxon>Halobacteriales</taxon>
        <taxon>Haloferacaceae</taxon>
        <taxon>Haloferax</taxon>
    </lineage>
</organism>
<reference evidence="1" key="2">
    <citation type="submission" date="2020-09" db="EMBL/GenBank/DDBJ databases">
        <authorList>
            <person name="Sun Q."/>
            <person name="Sedlacek I."/>
        </authorList>
    </citation>
    <scope>NUCLEOTIDE SEQUENCE</scope>
    <source>
        <strain evidence="1">CCM 7217</strain>
    </source>
</reference>
<dbReference type="Proteomes" id="UP000646833">
    <property type="component" value="Unassembled WGS sequence"/>
</dbReference>
<evidence type="ECO:0000313" key="2">
    <source>
        <dbReference type="Proteomes" id="UP000646833"/>
    </source>
</evidence>